<dbReference type="SUPFAM" id="SSF47413">
    <property type="entry name" value="lambda repressor-like DNA-binding domains"/>
    <property type="match status" value="1"/>
</dbReference>
<evidence type="ECO:0000313" key="3">
    <source>
        <dbReference type="Proteomes" id="UP000219621"/>
    </source>
</evidence>
<gene>
    <name evidence="2" type="ORF">SAMN05421508_11356</name>
</gene>
<dbReference type="EMBL" id="OCNJ01000013">
    <property type="protein sequence ID" value="SOE00598.1"/>
    <property type="molecule type" value="Genomic_DNA"/>
</dbReference>
<dbReference type="CDD" id="cd00093">
    <property type="entry name" value="HTH_XRE"/>
    <property type="match status" value="1"/>
</dbReference>
<dbReference type="OrthoDB" id="7358005at2"/>
<dbReference type="PROSITE" id="PS50943">
    <property type="entry name" value="HTH_CROC1"/>
    <property type="match status" value="1"/>
</dbReference>
<reference evidence="2 3" key="1">
    <citation type="submission" date="2017-09" db="EMBL/GenBank/DDBJ databases">
        <authorList>
            <person name="Ehlers B."/>
            <person name="Leendertz F.H."/>
        </authorList>
    </citation>
    <scope>NUCLEOTIDE SEQUENCE [LARGE SCALE GENOMIC DNA]</scope>
    <source>
        <strain evidence="2 3">USBA 140</strain>
    </source>
</reference>
<proteinExistence type="predicted"/>
<keyword evidence="3" id="KW-1185">Reference proteome</keyword>
<dbReference type="AlphaFoldDB" id="A0A286GYK1"/>
<sequence>MNDVSGRLRAVRQHLRMSQQELSTKLGLGINSWQRYELEGKLPKADVLEQLVRLGFDAHWLLTGEGTMLGSKNAAQVDAQLMGRVVDAIKALYKAQGVGIADIQVGQVAAGWYNQIVAEAPDDPIGQGLALAGRIEEHRAQLRRDAADPAHAKRQA</sequence>
<dbReference type="Proteomes" id="UP000219621">
    <property type="component" value="Unassembled WGS sequence"/>
</dbReference>
<dbReference type="RefSeq" id="WP_141415221.1">
    <property type="nucleotide sequence ID" value="NZ_OCNJ01000013.1"/>
</dbReference>
<dbReference type="Pfam" id="PF12844">
    <property type="entry name" value="HTH_19"/>
    <property type="match status" value="1"/>
</dbReference>
<protein>
    <submittedName>
        <fullName evidence="2">Helix-turn-helix domain-containing protein</fullName>
    </submittedName>
</protein>
<organism evidence="2 3">
    <name type="scientific">Caenispirillum bisanense</name>
    <dbReference type="NCBI Taxonomy" id="414052"/>
    <lineage>
        <taxon>Bacteria</taxon>
        <taxon>Pseudomonadati</taxon>
        <taxon>Pseudomonadota</taxon>
        <taxon>Alphaproteobacteria</taxon>
        <taxon>Rhodospirillales</taxon>
        <taxon>Novispirillaceae</taxon>
        <taxon>Caenispirillum</taxon>
    </lineage>
</organism>
<dbReference type="SMART" id="SM00530">
    <property type="entry name" value="HTH_XRE"/>
    <property type="match status" value="1"/>
</dbReference>
<dbReference type="GO" id="GO:0003677">
    <property type="term" value="F:DNA binding"/>
    <property type="evidence" value="ECO:0007669"/>
    <property type="project" value="InterPro"/>
</dbReference>
<accession>A0A286GYK1</accession>
<evidence type="ECO:0000313" key="2">
    <source>
        <dbReference type="EMBL" id="SOE00598.1"/>
    </source>
</evidence>
<dbReference type="InterPro" id="IPR010982">
    <property type="entry name" value="Lambda_DNA-bd_dom_sf"/>
</dbReference>
<name>A0A286GYK1_9PROT</name>
<feature type="domain" description="HTH cro/C1-type" evidence="1">
    <location>
        <begin position="8"/>
        <end position="61"/>
    </location>
</feature>
<evidence type="ECO:0000259" key="1">
    <source>
        <dbReference type="PROSITE" id="PS50943"/>
    </source>
</evidence>
<dbReference type="InterPro" id="IPR001387">
    <property type="entry name" value="Cro/C1-type_HTH"/>
</dbReference>
<dbReference type="Gene3D" id="1.10.260.40">
    <property type="entry name" value="lambda repressor-like DNA-binding domains"/>
    <property type="match status" value="1"/>
</dbReference>